<evidence type="ECO:0000313" key="2">
    <source>
        <dbReference type="EMBL" id="GME82676.1"/>
    </source>
</evidence>
<keyword evidence="3" id="KW-1185">Reference proteome</keyword>
<evidence type="ECO:0000313" key="3">
    <source>
        <dbReference type="Proteomes" id="UP001165120"/>
    </source>
</evidence>
<reference evidence="2" key="1">
    <citation type="submission" date="2023-04" db="EMBL/GenBank/DDBJ databases">
        <title>Candida boidinii NBRC 10035.</title>
        <authorList>
            <person name="Ichikawa N."/>
            <person name="Sato H."/>
            <person name="Tonouchi N."/>
        </authorList>
    </citation>
    <scope>NUCLEOTIDE SEQUENCE</scope>
    <source>
        <strain evidence="2">NBRC 10035</strain>
    </source>
</reference>
<protein>
    <submittedName>
        <fullName evidence="2">Unnamed protein product</fullName>
    </submittedName>
</protein>
<feature type="compositionally biased region" description="Low complexity" evidence="1">
    <location>
        <begin position="117"/>
        <end position="130"/>
    </location>
</feature>
<dbReference type="AlphaFoldDB" id="A0A9W6TA95"/>
<feature type="region of interest" description="Disordered" evidence="1">
    <location>
        <begin position="1"/>
        <end position="48"/>
    </location>
</feature>
<feature type="compositionally biased region" description="Polar residues" evidence="1">
    <location>
        <begin position="33"/>
        <end position="48"/>
    </location>
</feature>
<feature type="compositionally biased region" description="Basic and acidic residues" evidence="1">
    <location>
        <begin position="131"/>
        <end position="146"/>
    </location>
</feature>
<comment type="caution">
    <text evidence="2">The sequence shown here is derived from an EMBL/GenBank/DDBJ whole genome shotgun (WGS) entry which is preliminary data.</text>
</comment>
<feature type="region of interest" description="Disordered" evidence="1">
    <location>
        <begin position="114"/>
        <end position="146"/>
    </location>
</feature>
<evidence type="ECO:0000256" key="1">
    <source>
        <dbReference type="SAM" id="MobiDB-lite"/>
    </source>
</evidence>
<name>A0A9W6TA95_CANBO</name>
<sequence length="300" mass="34162">MHEGTSNKDNSNADDNGDTRLSEIPVDEDLKKQTSMNGESSNGKIQNNIVGGGFNLFGLNKLKDSVLSPLQTAIALCMPSSSQSNSNTINSRGAFQSESMMNKKSSKFQRFQTNVIGGNNKNDTNDTNDTNGHDHDDDDETKKGSDVYDMIKPIPKSNVIDSIRRVLLQPTPSLKYINDPKSRKNNVILHDRIYTPNMLPPKDEKLRLKNISNTIDPLKRQKLLEEKIATRWHKGLTWRKVIVNLLPDAHNNIIVRRRFANAYGWPVVDHMIKMKEKEKEKEKEVILMMKMLELSMVRIY</sequence>
<organism evidence="2 3">
    <name type="scientific">Candida boidinii</name>
    <name type="common">Yeast</name>
    <dbReference type="NCBI Taxonomy" id="5477"/>
    <lineage>
        <taxon>Eukaryota</taxon>
        <taxon>Fungi</taxon>
        <taxon>Dikarya</taxon>
        <taxon>Ascomycota</taxon>
        <taxon>Saccharomycotina</taxon>
        <taxon>Pichiomycetes</taxon>
        <taxon>Pichiales</taxon>
        <taxon>Pichiaceae</taxon>
        <taxon>Ogataea</taxon>
        <taxon>Ogataea/Candida clade</taxon>
    </lineage>
</organism>
<dbReference type="EMBL" id="BSXN01005397">
    <property type="protein sequence ID" value="GME82676.1"/>
    <property type="molecule type" value="Genomic_DNA"/>
</dbReference>
<accession>A0A9W6TA95</accession>
<proteinExistence type="predicted"/>
<dbReference type="Proteomes" id="UP001165120">
    <property type="component" value="Unassembled WGS sequence"/>
</dbReference>
<gene>
    <name evidence="2" type="ORF">Cboi02_000681400</name>
</gene>